<proteinExistence type="predicted"/>
<name>A0A9W9ETS6_9EURO</name>
<keyword evidence="3" id="KW-1185">Reference proteome</keyword>
<gene>
    <name evidence="2" type="ORF">N7456_011375</name>
</gene>
<reference evidence="2" key="1">
    <citation type="submission" date="2022-11" db="EMBL/GenBank/DDBJ databases">
        <authorList>
            <person name="Petersen C."/>
        </authorList>
    </citation>
    <scope>NUCLEOTIDE SEQUENCE</scope>
    <source>
        <strain evidence="2">IBT 30069</strain>
    </source>
</reference>
<protein>
    <submittedName>
        <fullName evidence="2">Uncharacterized protein</fullName>
    </submittedName>
</protein>
<organism evidence="2 3">
    <name type="scientific">Penicillium angulare</name>
    <dbReference type="NCBI Taxonomy" id="116970"/>
    <lineage>
        <taxon>Eukaryota</taxon>
        <taxon>Fungi</taxon>
        <taxon>Dikarya</taxon>
        <taxon>Ascomycota</taxon>
        <taxon>Pezizomycotina</taxon>
        <taxon>Eurotiomycetes</taxon>
        <taxon>Eurotiomycetidae</taxon>
        <taxon>Eurotiales</taxon>
        <taxon>Aspergillaceae</taxon>
        <taxon>Penicillium</taxon>
    </lineage>
</organism>
<feature type="region of interest" description="Disordered" evidence="1">
    <location>
        <begin position="1"/>
        <end position="48"/>
    </location>
</feature>
<accession>A0A9W9ETS6</accession>
<dbReference type="OrthoDB" id="4357513at2759"/>
<feature type="region of interest" description="Disordered" evidence="1">
    <location>
        <begin position="157"/>
        <end position="205"/>
    </location>
</feature>
<comment type="caution">
    <text evidence="2">The sequence shown here is derived from an EMBL/GenBank/DDBJ whole genome shotgun (WGS) entry which is preliminary data.</text>
</comment>
<dbReference type="AlphaFoldDB" id="A0A9W9ETS6"/>
<feature type="compositionally biased region" description="Polar residues" evidence="1">
    <location>
        <begin position="187"/>
        <end position="201"/>
    </location>
</feature>
<evidence type="ECO:0000256" key="1">
    <source>
        <dbReference type="SAM" id="MobiDB-lite"/>
    </source>
</evidence>
<reference evidence="2" key="2">
    <citation type="journal article" date="2023" name="IMA Fungus">
        <title>Comparative genomic study of the Penicillium genus elucidates a diverse pangenome and 15 lateral gene transfer events.</title>
        <authorList>
            <person name="Petersen C."/>
            <person name="Sorensen T."/>
            <person name="Nielsen M.R."/>
            <person name="Sondergaard T.E."/>
            <person name="Sorensen J.L."/>
            <person name="Fitzpatrick D.A."/>
            <person name="Frisvad J.C."/>
            <person name="Nielsen K.L."/>
        </authorList>
    </citation>
    <scope>NUCLEOTIDE SEQUENCE</scope>
    <source>
        <strain evidence="2">IBT 30069</strain>
    </source>
</reference>
<feature type="compositionally biased region" description="Polar residues" evidence="1">
    <location>
        <begin position="23"/>
        <end position="41"/>
    </location>
</feature>
<evidence type="ECO:0000313" key="2">
    <source>
        <dbReference type="EMBL" id="KAJ5087759.1"/>
    </source>
</evidence>
<dbReference type="EMBL" id="JAPQKH010000007">
    <property type="protein sequence ID" value="KAJ5087759.1"/>
    <property type="molecule type" value="Genomic_DNA"/>
</dbReference>
<sequence length="261" mass="28652">MSSPPDRKRAAASSDSLERSSKRPNTNQQSTTRLPSQQAPGPQNDPFTDHFFQAMRVKIAEVFPVKAFAEEHDCRINDVHDALDAVFLAPLDIPIGVPGGWQEDRSVSEHGKILIAKWRSSHDEIMDQTMDHTGHAAEDPIYITDTANCNTPVPSPETAIRSTNSATGLNDGWAKTAPTPVKPGTHLSPTSGSSVTPTRNPGTKREIPTARVPVRLDIYGSYIPVHKWIDGFHKPPIGVSDELTDEELEELIQSGYFNKDV</sequence>
<evidence type="ECO:0000313" key="3">
    <source>
        <dbReference type="Proteomes" id="UP001149165"/>
    </source>
</evidence>
<dbReference type="Proteomes" id="UP001149165">
    <property type="component" value="Unassembled WGS sequence"/>
</dbReference>